<dbReference type="OrthoDB" id="5077812at2759"/>
<dbReference type="EMBL" id="KQ030864">
    <property type="protein sequence ID" value="KJZ68556.1"/>
    <property type="molecule type" value="Genomic_DNA"/>
</dbReference>
<sequence length="226" mass="25420">MIKLKHQKQPQPFRFRLRRTEELLPSCPRPALLQRGFAEEEAALLQNATKYETAKELRDWLQAPSPRTLVVYSNGSRLTEGRVGYGYAVLRDGSTVLSGSGRLGPAEVFDAEGQGALEGLKAALSLRDTDRVFVCLDNFATARCLRGTPSDYHERFDHHDARLTCSSGRRKDPTYIFHCRKVAPWHRMRLAPSPPEAIKRAIGIDLDKFVRLAKASSFFGGICPRH</sequence>
<reference evidence="1 2" key="1">
    <citation type="journal article" date="2014" name="Genome Biol. Evol.">
        <title>Comparative genomics and transcriptomics analyses reveal divergent lifestyle features of nematode endoparasitic fungus Hirsutella minnesotensis.</title>
        <authorList>
            <person name="Lai Y."/>
            <person name="Liu K."/>
            <person name="Zhang X."/>
            <person name="Zhang X."/>
            <person name="Li K."/>
            <person name="Wang N."/>
            <person name="Shu C."/>
            <person name="Wu Y."/>
            <person name="Wang C."/>
            <person name="Bushley K.E."/>
            <person name="Xiang M."/>
            <person name="Liu X."/>
        </authorList>
    </citation>
    <scope>NUCLEOTIDE SEQUENCE [LARGE SCALE GENOMIC DNA]</scope>
    <source>
        <strain evidence="1 2">3608</strain>
    </source>
</reference>
<proteinExistence type="predicted"/>
<accession>A0A0F7ZF56</accession>
<organism evidence="1 2">
    <name type="scientific">Hirsutella minnesotensis 3608</name>
    <dbReference type="NCBI Taxonomy" id="1043627"/>
    <lineage>
        <taxon>Eukaryota</taxon>
        <taxon>Fungi</taxon>
        <taxon>Dikarya</taxon>
        <taxon>Ascomycota</taxon>
        <taxon>Pezizomycotina</taxon>
        <taxon>Sordariomycetes</taxon>
        <taxon>Hypocreomycetidae</taxon>
        <taxon>Hypocreales</taxon>
        <taxon>Ophiocordycipitaceae</taxon>
        <taxon>Hirsutella</taxon>
    </lineage>
</organism>
<evidence type="ECO:0008006" key="3">
    <source>
        <dbReference type="Google" id="ProtNLM"/>
    </source>
</evidence>
<gene>
    <name evidence="1" type="ORF">HIM_12052</name>
</gene>
<evidence type="ECO:0000313" key="1">
    <source>
        <dbReference type="EMBL" id="KJZ68556.1"/>
    </source>
</evidence>
<evidence type="ECO:0000313" key="2">
    <source>
        <dbReference type="Proteomes" id="UP000054481"/>
    </source>
</evidence>
<keyword evidence="2" id="KW-1185">Reference proteome</keyword>
<dbReference type="InterPro" id="IPR012337">
    <property type="entry name" value="RNaseH-like_sf"/>
</dbReference>
<protein>
    <recommendedName>
        <fullName evidence="3">RNase H type-1 domain-containing protein</fullName>
    </recommendedName>
</protein>
<name>A0A0F7ZF56_9HYPO</name>
<dbReference type="SUPFAM" id="SSF53098">
    <property type="entry name" value="Ribonuclease H-like"/>
    <property type="match status" value="1"/>
</dbReference>
<dbReference type="AlphaFoldDB" id="A0A0F7ZF56"/>
<dbReference type="Proteomes" id="UP000054481">
    <property type="component" value="Unassembled WGS sequence"/>
</dbReference>